<reference evidence="1" key="1">
    <citation type="submission" date="2021-03" db="EMBL/GenBank/DDBJ databases">
        <authorList>
            <person name="Jaffe A."/>
        </authorList>
    </citation>
    <scope>NUCLEOTIDE SEQUENCE</scope>
    <source>
        <strain evidence="1">RIFCSPHIGHO2_01_FULL_AR10_44_11</strain>
    </source>
</reference>
<dbReference type="AlphaFoldDB" id="A0A8T4KVX6"/>
<sequence length="56" mass="6139">MGECAFNAMDSLLEILLTAQYSKELPRQGLIQFGYKRGEADSVAAHSFSVVLTDES</sequence>
<gene>
    <name evidence="1" type="ORF">J4415_03750</name>
</gene>
<protein>
    <submittedName>
        <fullName evidence="1">Uncharacterized protein</fullName>
    </submittedName>
</protein>
<dbReference type="Gene3D" id="1.10.3210.10">
    <property type="entry name" value="Hypothetical protein af1432"/>
    <property type="match status" value="1"/>
</dbReference>
<name>A0A8T4KVX6_9ARCH</name>
<proteinExistence type="predicted"/>
<organism evidence="1 2">
    <name type="scientific">Candidatus Iainarchaeum sp</name>
    <dbReference type="NCBI Taxonomy" id="3101447"/>
    <lineage>
        <taxon>Archaea</taxon>
        <taxon>Candidatus Iainarchaeota</taxon>
        <taxon>Candidatus Iainarchaeia</taxon>
        <taxon>Candidatus Iainarchaeales</taxon>
        <taxon>Candidatus Iainarchaeaceae</taxon>
        <taxon>Candidatus Iainarchaeum</taxon>
    </lineage>
</organism>
<comment type="caution">
    <text evidence="1">The sequence shown here is derived from an EMBL/GenBank/DDBJ whole genome shotgun (WGS) entry which is preliminary data.</text>
</comment>
<reference evidence="1" key="2">
    <citation type="submission" date="2021-05" db="EMBL/GenBank/DDBJ databases">
        <title>Protein family content uncovers lineage relationships and bacterial pathway maintenance mechanisms in DPANN archaea.</title>
        <authorList>
            <person name="Castelle C.J."/>
            <person name="Meheust R."/>
            <person name="Jaffe A.L."/>
            <person name="Seitz K."/>
            <person name="Gong X."/>
            <person name="Baker B.J."/>
            <person name="Banfield J.F."/>
        </authorList>
    </citation>
    <scope>NUCLEOTIDE SEQUENCE</scope>
    <source>
        <strain evidence="1">RIFCSPHIGHO2_01_FULL_AR10_44_11</strain>
    </source>
</reference>
<evidence type="ECO:0000313" key="1">
    <source>
        <dbReference type="EMBL" id="MBS3057712.1"/>
    </source>
</evidence>
<evidence type="ECO:0000313" key="2">
    <source>
        <dbReference type="Proteomes" id="UP000677687"/>
    </source>
</evidence>
<accession>A0A8T4KVX6</accession>
<dbReference type="Proteomes" id="UP000677687">
    <property type="component" value="Unassembled WGS sequence"/>
</dbReference>
<dbReference type="EMBL" id="JAGVWD010000060">
    <property type="protein sequence ID" value="MBS3057712.1"/>
    <property type="molecule type" value="Genomic_DNA"/>
</dbReference>